<name>A0AAV5A8S1_9AGAM</name>
<accession>A0AAV5A8S1</accession>
<evidence type="ECO:0008006" key="9">
    <source>
        <dbReference type="Google" id="ProtNLM"/>
    </source>
</evidence>
<evidence type="ECO:0000256" key="6">
    <source>
        <dbReference type="SAM" id="SignalP"/>
    </source>
</evidence>
<dbReference type="Proteomes" id="UP001050691">
    <property type="component" value="Unassembled WGS sequence"/>
</dbReference>
<feature type="signal peptide" evidence="6">
    <location>
        <begin position="1"/>
        <end position="19"/>
    </location>
</feature>
<keyword evidence="2 5" id="KW-0812">Transmembrane</keyword>
<evidence type="ECO:0000313" key="7">
    <source>
        <dbReference type="EMBL" id="GJJ09634.1"/>
    </source>
</evidence>
<keyword evidence="4 5" id="KW-0472">Membrane</keyword>
<keyword evidence="8" id="KW-1185">Reference proteome</keyword>
<dbReference type="Pfam" id="PF04241">
    <property type="entry name" value="DUF423"/>
    <property type="match status" value="1"/>
</dbReference>
<proteinExistence type="predicted"/>
<comment type="caution">
    <text evidence="7">The sequence shown here is derived from an EMBL/GenBank/DDBJ whole genome shotgun (WGS) entry which is preliminary data.</text>
</comment>
<evidence type="ECO:0000256" key="3">
    <source>
        <dbReference type="ARBA" id="ARBA00022989"/>
    </source>
</evidence>
<comment type="subcellular location">
    <subcellularLocation>
        <location evidence="1">Membrane</location>
        <topology evidence="1">Multi-pass membrane protein</topology>
    </subcellularLocation>
</comment>
<dbReference type="GO" id="GO:0016020">
    <property type="term" value="C:membrane"/>
    <property type="evidence" value="ECO:0007669"/>
    <property type="project" value="UniProtKB-SubCell"/>
</dbReference>
<dbReference type="InterPro" id="IPR006696">
    <property type="entry name" value="DUF423"/>
</dbReference>
<evidence type="ECO:0000313" key="8">
    <source>
        <dbReference type="Proteomes" id="UP001050691"/>
    </source>
</evidence>
<evidence type="ECO:0000256" key="2">
    <source>
        <dbReference type="ARBA" id="ARBA00022692"/>
    </source>
</evidence>
<dbReference type="PANTHER" id="PTHR43461:SF1">
    <property type="entry name" value="TRANSMEMBRANE PROTEIN 256"/>
    <property type="match status" value="1"/>
</dbReference>
<organism evidence="7 8">
    <name type="scientific">Clathrus columnatus</name>
    <dbReference type="NCBI Taxonomy" id="1419009"/>
    <lineage>
        <taxon>Eukaryota</taxon>
        <taxon>Fungi</taxon>
        <taxon>Dikarya</taxon>
        <taxon>Basidiomycota</taxon>
        <taxon>Agaricomycotina</taxon>
        <taxon>Agaricomycetes</taxon>
        <taxon>Phallomycetidae</taxon>
        <taxon>Phallales</taxon>
        <taxon>Clathraceae</taxon>
        <taxon>Clathrus</taxon>
    </lineage>
</organism>
<keyword evidence="3 5" id="KW-1133">Transmembrane helix</keyword>
<dbReference type="PANTHER" id="PTHR43461">
    <property type="entry name" value="TRANSMEMBRANE PROTEIN 256"/>
    <property type="match status" value="1"/>
</dbReference>
<evidence type="ECO:0000256" key="1">
    <source>
        <dbReference type="ARBA" id="ARBA00004141"/>
    </source>
</evidence>
<evidence type="ECO:0000256" key="5">
    <source>
        <dbReference type="SAM" id="Phobius"/>
    </source>
</evidence>
<feature type="transmembrane region" description="Helical" evidence="5">
    <location>
        <begin position="64"/>
        <end position="84"/>
    </location>
</feature>
<feature type="chain" id="PRO_5043808800" description="DUF423-domain-containing protein" evidence="6">
    <location>
        <begin position="20"/>
        <end position="108"/>
    </location>
</feature>
<protein>
    <recommendedName>
        <fullName evidence="9">DUF423-domain-containing protein</fullName>
    </recommendedName>
</protein>
<dbReference type="EMBL" id="BPWL01000004">
    <property type="protein sequence ID" value="GJJ09634.1"/>
    <property type="molecule type" value="Genomic_DNA"/>
</dbReference>
<sequence length="108" mass="11574">MWKAGALLTTLGIINGAFGAHALKKVVTQADKLQAWNTASQYAFINGVALLAISTHSKFSFHRFSGPAIGLGTLLFSGSIWALTLDREKRFRWMGPVTPLGGALMILG</sequence>
<keyword evidence="6" id="KW-0732">Signal</keyword>
<reference evidence="7" key="1">
    <citation type="submission" date="2021-10" db="EMBL/GenBank/DDBJ databases">
        <title>De novo Genome Assembly of Clathrus columnatus (Basidiomycota, Fungi) Using Illumina and Nanopore Sequence Data.</title>
        <authorList>
            <person name="Ogiso-Tanaka E."/>
            <person name="Itagaki H."/>
            <person name="Hosoya T."/>
            <person name="Hosaka K."/>
        </authorList>
    </citation>
    <scope>NUCLEOTIDE SEQUENCE</scope>
    <source>
        <strain evidence="7">MO-923</strain>
    </source>
</reference>
<gene>
    <name evidence="7" type="ORF">Clacol_003858</name>
</gene>
<dbReference type="AlphaFoldDB" id="A0AAV5A8S1"/>
<evidence type="ECO:0000256" key="4">
    <source>
        <dbReference type="ARBA" id="ARBA00023136"/>
    </source>
</evidence>